<comment type="caution">
    <text evidence="1">The sequence shown here is derived from an EMBL/GenBank/DDBJ whole genome shotgun (WGS) entry which is preliminary data.</text>
</comment>
<name>A0ABW3K464_9BACT</name>
<dbReference type="RefSeq" id="WP_377579783.1">
    <property type="nucleotide sequence ID" value="NZ_JBHTKA010000004.1"/>
</dbReference>
<accession>A0ABW3K464</accession>
<sequence length="173" mass="19726">MTYASRYIVLAFIAVAFTCCQRKQEQPKLPPDTTRQGNIYTTHSRDTARLSKLVNLRLYKPHAVEFHYTYIDNSGGDNFLSVPGPSDSYLEAVLYFDSATYSQLLKVCSDPPQESPTVNRVSKGDFVFNWLPAGVTEELLKSDSSYHNYTCAPFRRTALWLLDKKVLLRKESI</sequence>
<keyword evidence="2" id="KW-1185">Reference proteome</keyword>
<proteinExistence type="predicted"/>
<reference evidence="2" key="1">
    <citation type="journal article" date="2019" name="Int. J. Syst. Evol. Microbiol.">
        <title>The Global Catalogue of Microorganisms (GCM) 10K type strain sequencing project: providing services to taxonomists for standard genome sequencing and annotation.</title>
        <authorList>
            <consortium name="The Broad Institute Genomics Platform"/>
            <consortium name="The Broad Institute Genome Sequencing Center for Infectious Disease"/>
            <person name="Wu L."/>
            <person name="Ma J."/>
        </authorList>
    </citation>
    <scope>NUCLEOTIDE SEQUENCE [LARGE SCALE GENOMIC DNA]</scope>
    <source>
        <strain evidence="2">CCUG 58938</strain>
    </source>
</reference>
<evidence type="ECO:0000313" key="1">
    <source>
        <dbReference type="EMBL" id="MFD1000374.1"/>
    </source>
</evidence>
<evidence type="ECO:0000313" key="2">
    <source>
        <dbReference type="Proteomes" id="UP001597112"/>
    </source>
</evidence>
<gene>
    <name evidence="1" type="ORF">ACFQ21_13710</name>
</gene>
<protein>
    <recommendedName>
        <fullName evidence="3">Lipoprotein</fullName>
    </recommendedName>
</protein>
<organism evidence="1 2">
    <name type="scientific">Ohtaekwangia kribbensis</name>
    <dbReference type="NCBI Taxonomy" id="688913"/>
    <lineage>
        <taxon>Bacteria</taxon>
        <taxon>Pseudomonadati</taxon>
        <taxon>Bacteroidota</taxon>
        <taxon>Cytophagia</taxon>
        <taxon>Cytophagales</taxon>
        <taxon>Fulvivirgaceae</taxon>
        <taxon>Ohtaekwangia</taxon>
    </lineage>
</organism>
<dbReference type="EMBL" id="JBHTKA010000004">
    <property type="protein sequence ID" value="MFD1000374.1"/>
    <property type="molecule type" value="Genomic_DNA"/>
</dbReference>
<dbReference type="Proteomes" id="UP001597112">
    <property type="component" value="Unassembled WGS sequence"/>
</dbReference>
<evidence type="ECO:0008006" key="3">
    <source>
        <dbReference type="Google" id="ProtNLM"/>
    </source>
</evidence>